<organism evidence="1 2">
    <name type="scientific">Ridgeia piscesae</name>
    <name type="common">Tubeworm</name>
    <dbReference type="NCBI Taxonomy" id="27915"/>
    <lineage>
        <taxon>Eukaryota</taxon>
        <taxon>Metazoa</taxon>
        <taxon>Spiralia</taxon>
        <taxon>Lophotrochozoa</taxon>
        <taxon>Annelida</taxon>
        <taxon>Polychaeta</taxon>
        <taxon>Sedentaria</taxon>
        <taxon>Canalipalpata</taxon>
        <taxon>Sabellida</taxon>
        <taxon>Siboglinidae</taxon>
        <taxon>Ridgeia</taxon>
    </lineage>
</organism>
<sequence length="99" mass="11543">MCNTRRAVLYVWYSPCGTRCAVLNGSQSRDTPSLTPDKTRRYFRQVAVHFYDYNLRALIRGSRLCSGWVGVCGYRRNKQQRRMLSRRLFTATLQDSLAT</sequence>
<gene>
    <name evidence="1" type="ORF">NP493_1092g00047</name>
</gene>
<protein>
    <submittedName>
        <fullName evidence="1">Uncharacterized protein</fullName>
    </submittedName>
</protein>
<dbReference type="EMBL" id="JAODUO010001097">
    <property type="protein sequence ID" value="KAK2171157.1"/>
    <property type="molecule type" value="Genomic_DNA"/>
</dbReference>
<name>A0AAD9NI47_RIDPI</name>
<evidence type="ECO:0000313" key="2">
    <source>
        <dbReference type="Proteomes" id="UP001209878"/>
    </source>
</evidence>
<evidence type="ECO:0000313" key="1">
    <source>
        <dbReference type="EMBL" id="KAK2171157.1"/>
    </source>
</evidence>
<reference evidence="1" key="1">
    <citation type="journal article" date="2023" name="Mol. Biol. Evol.">
        <title>Third-Generation Sequencing Reveals the Adaptive Role of the Epigenome in Three Deep-Sea Polychaetes.</title>
        <authorList>
            <person name="Perez M."/>
            <person name="Aroh O."/>
            <person name="Sun Y."/>
            <person name="Lan Y."/>
            <person name="Juniper S.K."/>
            <person name="Young C.R."/>
            <person name="Angers B."/>
            <person name="Qian P.Y."/>
        </authorList>
    </citation>
    <scope>NUCLEOTIDE SEQUENCE</scope>
    <source>
        <strain evidence="1">R07B-5</strain>
    </source>
</reference>
<dbReference type="AlphaFoldDB" id="A0AAD9NI47"/>
<accession>A0AAD9NI47</accession>
<dbReference type="Proteomes" id="UP001209878">
    <property type="component" value="Unassembled WGS sequence"/>
</dbReference>
<comment type="caution">
    <text evidence="1">The sequence shown here is derived from an EMBL/GenBank/DDBJ whole genome shotgun (WGS) entry which is preliminary data.</text>
</comment>
<proteinExistence type="predicted"/>
<keyword evidence="2" id="KW-1185">Reference proteome</keyword>